<dbReference type="PANTHER" id="PTHR23302:SF24">
    <property type="entry name" value="TMC DOMAIN-CONTAINING PROTEIN"/>
    <property type="match status" value="1"/>
</dbReference>
<evidence type="ECO:0000313" key="3">
    <source>
        <dbReference type="Proteomes" id="UP000054359"/>
    </source>
</evidence>
<protein>
    <recommendedName>
        <fullName evidence="4">Transmembrane channel-like protein 5</fullName>
    </recommendedName>
</protein>
<reference evidence="2 3" key="1">
    <citation type="submission" date="2013-11" db="EMBL/GenBank/DDBJ databases">
        <title>Genome sequencing of Stegodyphus mimosarum.</title>
        <authorList>
            <person name="Bechsgaard J."/>
        </authorList>
    </citation>
    <scope>NUCLEOTIDE SEQUENCE [LARGE SCALE GENOMIC DNA]</scope>
</reference>
<dbReference type="Proteomes" id="UP000054359">
    <property type="component" value="Unassembled WGS sequence"/>
</dbReference>
<feature type="transmembrane region" description="Helical" evidence="1">
    <location>
        <begin position="282"/>
        <end position="299"/>
    </location>
</feature>
<keyword evidence="1" id="KW-1133">Transmembrane helix</keyword>
<sequence length="301" mass="34983">MASSSGRSIAGRSKSYDELPMQNLGYTYEEDEYGYVDPRTKRISQALISQLPSHQIDQLFKEESVERDGSSLLRRRDSTYRTLQLKNATLSARRANLDVEKIYEILNLIPDQTEREKVNTLREMHQSLTIKRQVKEKLDAEYREKEASQILDRLTRFKLRISMAWHKFVYEMKNLSYLFSVWHSPIKNIQGQFGSGVASYFIFVRWLLYINLCNFFLLLLFVLIPQFIYESSEKDIHNSSVPFAPEDLLTGSGWMTNSTFYFGHYTSSTISILPGLHYSMPLAYLFIIGVNSLINLLAVSY</sequence>
<organism evidence="2 3">
    <name type="scientific">Stegodyphus mimosarum</name>
    <name type="common">African social velvet spider</name>
    <dbReference type="NCBI Taxonomy" id="407821"/>
    <lineage>
        <taxon>Eukaryota</taxon>
        <taxon>Metazoa</taxon>
        <taxon>Ecdysozoa</taxon>
        <taxon>Arthropoda</taxon>
        <taxon>Chelicerata</taxon>
        <taxon>Arachnida</taxon>
        <taxon>Araneae</taxon>
        <taxon>Araneomorphae</taxon>
        <taxon>Entelegynae</taxon>
        <taxon>Eresoidea</taxon>
        <taxon>Eresidae</taxon>
        <taxon>Stegodyphus</taxon>
    </lineage>
</organism>
<feature type="non-terminal residue" evidence="2">
    <location>
        <position position="301"/>
    </location>
</feature>
<evidence type="ECO:0008006" key="4">
    <source>
        <dbReference type="Google" id="ProtNLM"/>
    </source>
</evidence>
<feature type="transmembrane region" description="Helical" evidence="1">
    <location>
        <begin position="206"/>
        <end position="229"/>
    </location>
</feature>
<name>A0A087UK92_STEMI</name>
<dbReference type="OMA" id="RISMAWH"/>
<dbReference type="GO" id="GO:0005886">
    <property type="term" value="C:plasma membrane"/>
    <property type="evidence" value="ECO:0007669"/>
    <property type="project" value="InterPro"/>
</dbReference>
<dbReference type="GO" id="GO:0008381">
    <property type="term" value="F:mechanosensitive monoatomic ion channel activity"/>
    <property type="evidence" value="ECO:0007669"/>
    <property type="project" value="TreeGrafter"/>
</dbReference>
<dbReference type="STRING" id="407821.A0A087UK92"/>
<keyword evidence="3" id="KW-1185">Reference proteome</keyword>
<dbReference type="EMBL" id="KK120212">
    <property type="protein sequence ID" value="KFM77781.1"/>
    <property type="molecule type" value="Genomic_DNA"/>
</dbReference>
<proteinExistence type="predicted"/>
<keyword evidence="1" id="KW-0472">Membrane</keyword>
<dbReference type="PANTHER" id="PTHR23302">
    <property type="entry name" value="TRANSMEMBRANE CHANNEL-RELATED"/>
    <property type="match status" value="1"/>
</dbReference>
<gene>
    <name evidence="2" type="ORF">X975_00999</name>
</gene>
<evidence type="ECO:0000256" key="1">
    <source>
        <dbReference type="SAM" id="Phobius"/>
    </source>
</evidence>
<accession>A0A087UK92</accession>
<dbReference type="InterPro" id="IPR038900">
    <property type="entry name" value="TMC"/>
</dbReference>
<keyword evidence="1" id="KW-0812">Transmembrane</keyword>
<dbReference type="AlphaFoldDB" id="A0A087UK92"/>
<evidence type="ECO:0000313" key="2">
    <source>
        <dbReference type="EMBL" id="KFM77781.1"/>
    </source>
</evidence>
<dbReference type="OrthoDB" id="5831905at2759"/>